<keyword evidence="2" id="KW-0238">DNA-binding</keyword>
<dbReference type="CDD" id="cd03137">
    <property type="entry name" value="GATase1_AraC_1"/>
    <property type="match status" value="1"/>
</dbReference>
<dbReference type="EMBL" id="JBITLV010000004">
    <property type="protein sequence ID" value="MFI7588381.1"/>
    <property type="molecule type" value="Genomic_DNA"/>
</dbReference>
<dbReference type="SMART" id="SM00342">
    <property type="entry name" value="HTH_ARAC"/>
    <property type="match status" value="1"/>
</dbReference>
<evidence type="ECO:0000256" key="3">
    <source>
        <dbReference type="ARBA" id="ARBA00023163"/>
    </source>
</evidence>
<comment type="caution">
    <text evidence="5">The sequence shown here is derived from an EMBL/GenBank/DDBJ whole genome shotgun (WGS) entry which is preliminary data.</text>
</comment>
<dbReference type="SUPFAM" id="SSF52317">
    <property type="entry name" value="Class I glutamine amidotransferase-like"/>
    <property type="match status" value="1"/>
</dbReference>
<keyword evidence="6" id="KW-1185">Reference proteome</keyword>
<dbReference type="InterPro" id="IPR002818">
    <property type="entry name" value="DJ-1/PfpI"/>
</dbReference>
<keyword evidence="1" id="KW-0805">Transcription regulation</keyword>
<evidence type="ECO:0000313" key="6">
    <source>
        <dbReference type="Proteomes" id="UP001612915"/>
    </source>
</evidence>
<protein>
    <submittedName>
        <fullName evidence="5">GlxA family transcriptional regulator</fullName>
    </submittedName>
</protein>
<organism evidence="5 6">
    <name type="scientific">Spongisporangium articulatum</name>
    <dbReference type="NCBI Taxonomy" id="3362603"/>
    <lineage>
        <taxon>Bacteria</taxon>
        <taxon>Bacillati</taxon>
        <taxon>Actinomycetota</taxon>
        <taxon>Actinomycetes</taxon>
        <taxon>Kineosporiales</taxon>
        <taxon>Kineosporiaceae</taxon>
        <taxon>Spongisporangium</taxon>
    </lineage>
</organism>
<dbReference type="InterPro" id="IPR018060">
    <property type="entry name" value="HTH_AraC"/>
</dbReference>
<accession>A0ABW8ARZ0</accession>
<dbReference type="InterPro" id="IPR009057">
    <property type="entry name" value="Homeodomain-like_sf"/>
</dbReference>
<dbReference type="InterPro" id="IPR029062">
    <property type="entry name" value="Class_I_gatase-like"/>
</dbReference>
<dbReference type="PANTHER" id="PTHR43130">
    <property type="entry name" value="ARAC-FAMILY TRANSCRIPTIONAL REGULATOR"/>
    <property type="match status" value="1"/>
</dbReference>
<dbReference type="Gene3D" id="1.10.10.60">
    <property type="entry name" value="Homeodomain-like"/>
    <property type="match status" value="1"/>
</dbReference>
<evidence type="ECO:0000256" key="2">
    <source>
        <dbReference type="ARBA" id="ARBA00023125"/>
    </source>
</evidence>
<dbReference type="InterPro" id="IPR052158">
    <property type="entry name" value="INH-QAR"/>
</dbReference>
<dbReference type="Pfam" id="PF01965">
    <property type="entry name" value="DJ-1_PfpI"/>
    <property type="match status" value="1"/>
</dbReference>
<name>A0ABW8ARZ0_9ACTN</name>
<dbReference type="PANTHER" id="PTHR43130:SF3">
    <property type="entry name" value="HTH-TYPE TRANSCRIPTIONAL REGULATOR RV1931C"/>
    <property type="match status" value="1"/>
</dbReference>
<evidence type="ECO:0000256" key="1">
    <source>
        <dbReference type="ARBA" id="ARBA00023015"/>
    </source>
</evidence>
<evidence type="ECO:0000259" key="4">
    <source>
        <dbReference type="PROSITE" id="PS01124"/>
    </source>
</evidence>
<dbReference type="Proteomes" id="UP001612915">
    <property type="component" value="Unassembled WGS sequence"/>
</dbReference>
<dbReference type="SUPFAM" id="SSF46689">
    <property type="entry name" value="Homeodomain-like"/>
    <property type="match status" value="2"/>
</dbReference>
<dbReference type="InterPro" id="IPR018062">
    <property type="entry name" value="HTH_AraC-typ_CS"/>
</dbReference>
<keyword evidence="3" id="KW-0804">Transcription</keyword>
<proteinExistence type="predicted"/>
<dbReference type="RefSeq" id="WP_398281833.1">
    <property type="nucleotide sequence ID" value="NZ_JBITLV010000004.1"/>
</dbReference>
<dbReference type="Gene3D" id="3.40.50.880">
    <property type="match status" value="1"/>
</dbReference>
<reference evidence="5 6" key="1">
    <citation type="submission" date="2024-10" db="EMBL/GenBank/DDBJ databases">
        <title>The Natural Products Discovery Center: Release of the First 8490 Sequenced Strains for Exploring Actinobacteria Biosynthetic Diversity.</title>
        <authorList>
            <person name="Kalkreuter E."/>
            <person name="Kautsar S.A."/>
            <person name="Yang D."/>
            <person name="Bader C.D."/>
            <person name="Teijaro C.N."/>
            <person name="Fluegel L."/>
            <person name="Davis C.M."/>
            <person name="Simpson J.R."/>
            <person name="Lauterbach L."/>
            <person name="Steele A.D."/>
            <person name="Gui C."/>
            <person name="Meng S."/>
            <person name="Li G."/>
            <person name="Viehrig K."/>
            <person name="Ye F."/>
            <person name="Su P."/>
            <person name="Kiefer A.F."/>
            <person name="Nichols A."/>
            <person name="Cepeda A.J."/>
            <person name="Yan W."/>
            <person name="Fan B."/>
            <person name="Jiang Y."/>
            <person name="Adhikari A."/>
            <person name="Zheng C.-J."/>
            <person name="Schuster L."/>
            <person name="Cowan T.M."/>
            <person name="Smanski M.J."/>
            <person name="Chevrette M.G."/>
            <person name="De Carvalho L.P.S."/>
            <person name="Shen B."/>
        </authorList>
    </citation>
    <scope>NUCLEOTIDE SEQUENCE [LARGE SCALE GENOMIC DNA]</scope>
    <source>
        <strain evidence="5 6">NPDC049639</strain>
    </source>
</reference>
<gene>
    <name evidence="5" type="ORF">ACIB24_15030</name>
</gene>
<dbReference type="PROSITE" id="PS01124">
    <property type="entry name" value="HTH_ARAC_FAMILY_2"/>
    <property type="match status" value="1"/>
</dbReference>
<evidence type="ECO:0000313" key="5">
    <source>
        <dbReference type="EMBL" id="MFI7588381.1"/>
    </source>
</evidence>
<sequence length="333" mass="36152">MDTGDPSRPALRSVAVVIDHGVSMFELAIPCEVFGIDRSADGIPPFEFSICSPTPGPVRTSIGFHIVATHDLSALETADLVIVPPLGVNEPEDACSSPQASPEVNEALSRVLQRGGRVASLCSGAFILARAGLLDGRRATTHWFHADAFADEFPHVELECDVLYVEDGPVVTSAGTAAGIDMCLHLVRQAHGAEAANGIARRMVVPPQRDGGQAQFVRTPVREAPARTLAPVLDWARGRLHEDLSVTRLARQAVMSERTFARRFRDETGTTPHQWVQRERIALAEQLLEGGDLAIEEVARRSGFASAAMLRHHFGRRRRTTPGAYRRTFSTSA</sequence>
<feature type="domain" description="HTH araC/xylS-type" evidence="4">
    <location>
        <begin position="230"/>
        <end position="328"/>
    </location>
</feature>
<dbReference type="PROSITE" id="PS00041">
    <property type="entry name" value="HTH_ARAC_FAMILY_1"/>
    <property type="match status" value="1"/>
</dbReference>
<dbReference type="Pfam" id="PF12833">
    <property type="entry name" value="HTH_18"/>
    <property type="match status" value="1"/>
</dbReference>